<dbReference type="Proteomes" id="UP000287651">
    <property type="component" value="Unassembled WGS sequence"/>
</dbReference>
<dbReference type="AlphaFoldDB" id="A0A426YA20"/>
<accession>A0A426YA20</accession>
<organism evidence="1 2">
    <name type="scientific">Ensete ventricosum</name>
    <name type="common">Abyssinian banana</name>
    <name type="synonym">Musa ensete</name>
    <dbReference type="NCBI Taxonomy" id="4639"/>
    <lineage>
        <taxon>Eukaryota</taxon>
        <taxon>Viridiplantae</taxon>
        <taxon>Streptophyta</taxon>
        <taxon>Embryophyta</taxon>
        <taxon>Tracheophyta</taxon>
        <taxon>Spermatophyta</taxon>
        <taxon>Magnoliopsida</taxon>
        <taxon>Liliopsida</taxon>
        <taxon>Zingiberales</taxon>
        <taxon>Musaceae</taxon>
        <taxon>Ensete</taxon>
    </lineage>
</organism>
<reference evidence="1 2" key="1">
    <citation type="journal article" date="2014" name="Agronomy (Basel)">
        <title>A Draft Genome Sequence for Ensete ventricosum, the Drought-Tolerant Tree Against Hunger.</title>
        <authorList>
            <person name="Harrison J."/>
            <person name="Moore K.A."/>
            <person name="Paszkiewicz K."/>
            <person name="Jones T."/>
            <person name="Grant M."/>
            <person name="Ambacheew D."/>
            <person name="Muzemil S."/>
            <person name="Studholme D.J."/>
        </authorList>
    </citation>
    <scope>NUCLEOTIDE SEQUENCE [LARGE SCALE GENOMIC DNA]</scope>
</reference>
<proteinExistence type="predicted"/>
<evidence type="ECO:0000313" key="1">
    <source>
        <dbReference type="EMBL" id="RRT48530.1"/>
    </source>
</evidence>
<name>A0A426YA20_ENSVE</name>
<sequence>MRGCQNLFAWVRDVPSPTNNLIHGNDSTVRRDDVAYGKQETHARHVDRPNAAIALAFARAMFLLFLVLHLLHRLVVAAAVLLLHTSASEAAATRPPPTHGSRRQKL</sequence>
<protein>
    <submittedName>
        <fullName evidence="1">Uncharacterized protein</fullName>
    </submittedName>
</protein>
<evidence type="ECO:0000313" key="2">
    <source>
        <dbReference type="Proteomes" id="UP000287651"/>
    </source>
</evidence>
<comment type="caution">
    <text evidence="1">The sequence shown here is derived from an EMBL/GenBank/DDBJ whole genome shotgun (WGS) entry which is preliminary data.</text>
</comment>
<dbReference type="EMBL" id="AMZH03013899">
    <property type="protein sequence ID" value="RRT48530.1"/>
    <property type="molecule type" value="Genomic_DNA"/>
</dbReference>
<gene>
    <name evidence="1" type="ORF">B296_00053016</name>
</gene>